<evidence type="ECO:0000259" key="1">
    <source>
        <dbReference type="Pfam" id="PF12671"/>
    </source>
</evidence>
<dbReference type="GO" id="GO:0008168">
    <property type="term" value="F:methyltransferase activity"/>
    <property type="evidence" value="ECO:0007669"/>
    <property type="project" value="UniProtKB-KW"/>
</dbReference>
<evidence type="ECO:0000313" key="2">
    <source>
        <dbReference type="EMBL" id="NFA62025.1"/>
    </source>
</evidence>
<feature type="domain" description="Putative amidase" evidence="1">
    <location>
        <begin position="11"/>
        <end position="166"/>
    </location>
</feature>
<dbReference type="GO" id="GO:0032259">
    <property type="term" value="P:methylation"/>
    <property type="evidence" value="ECO:0007669"/>
    <property type="project" value="UniProtKB-KW"/>
</dbReference>
<keyword evidence="2" id="KW-0489">Methyltransferase</keyword>
<evidence type="ECO:0000313" key="3">
    <source>
        <dbReference type="Proteomes" id="UP000473089"/>
    </source>
</evidence>
<name>A0A6M0T4D4_CLOBO</name>
<reference evidence="2 3" key="1">
    <citation type="submission" date="2019-02" db="EMBL/GenBank/DDBJ databases">
        <title>Genome sequencing of Clostridium botulinum clinical isolates.</title>
        <authorList>
            <person name="Brunt J."/>
            <person name="Van Vliet A.H.M."/>
            <person name="Stringer S.C."/>
            <person name="Grant K.A."/>
            <person name="Carter A.C."/>
            <person name="Peck M.W."/>
        </authorList>
    </citation>
    <scope>NUCLEOTIDE SEQUENCE [LARGE SCALE GENOMIC DNA]</scope>
    <source>
        <strain evidence="2 3">R1125/03</strain>
    </source>
</reference>
<keyword evidence="2" id="KW-0808">Transferase</keyword>
<proteinExistence type="predicted"/>
<accession>A0A6M0T4D4</accession>
<dbReference type="Proteomes" id="UP000473089">
    <property type="component" value="Unassembled WGS sequence"/>
</dbReference>
<gene>
    <name evidence="2" type="ORF">EXM42_17075</name>
</gene>
<sequence length="177" mass="20652">MNYIIRKQNRYLRENAVAYATTYALSPNPKYKYLPIVGNNGGDCTNFISQCLLAGGAHMKFNKEYPWWYNNNNTINVMDDTWSICWSVAHSLYYYLKVNQERNSFGAKGLEIYNKNDLNIGDLVFFEDNNKRIFHSAIITSFKNKEPLISQHTFNELNIPIKTSLKYSKPHFLKISL</sequence>
<dbReference type="AlphaFoldDB" id="A0A6M0T4D4"/>
<dbReference type="Gene3D" id="3.90.1720.10">
    <property type="entry name" value="endopeptidase domain like (from Nostoc punctiforme)"/>
    <property type="match status" value="1"/>
</dbReference>
<dbReference type="PANTHER" id="PTHR40032:SF1">
    <property type="entry name" value="EXPORTED PROTEIN"/>
    <property type="match status" value="1"/>
</dbReference>
<protein>
    <submittedName>
        <fullName evidence="2">Methylase</fullName>
    </submittedName>
</protein>
<dbReference type="InterPro" id="IPR024301">
    <property type="entry name" value="Amidase_6"/>
</dbReference>
<organism evidence="2 3">
    <name type="scientific">Clostridium botulinum</name>
    <dbReference type="NCBI Taxonomy" id="1491"/>
    <lineage>
        <taxon>Bacteria</taxon>
        <taxon>Bacillati</taxon>
        <taxon>Bacillota</taxon>
        <taxon>Clostridia</taxon>
        <taxon>Eubacteriales</taxon>
        <taxon>Clostridiaceae</taxon>
        <taxon>Clostridium</taxon>
    </lineage>
</organism>
<dbReference type="PANTHER" id="PTHR40032">
    <property type="entry name" value="EXPORTED PROTEIN-RELATED"/>
    <property type="match status" value="1"/>
</dbReference>
<comment type="caution">
    <text evidence="2">The sequence shown here is derived from an EMBL/GenBank/DDBJ whole genome shotgun (WGS) entry which is preliminary data.</text>
</comment>
<dbReference type="Pfam" id="PF12671">
    <property type="entry name" value="Amidase_6"/>
    <property type="match status" value="1"/>
</dbReference>
<dbReference type="EMBL" id="SGJP01000052">
    <property type="protein sequence ID" value="NFA62025.1"/>
    <property type="molecule type" value="Genomic_DNA"/>
</dbReference>